<keyword evidence="3" id="KW-1185">Reference proteome</keyword>
<dbReference type="AlphaFoldDB" id="A0AAN8G0D9"/>
<protein>
    <submittedName>
        <fullName evidence="2">Uncharacterized protein</fullName>
    </submittedName>
</protein>
<gene>
    <name evidence="2" type="ORF">SNE40_021661</name>
</gene>
<name>A0AAN8G0D9_PATCE</name>
<accession>A0AAN8G0D9</accession>
<feature type="compositionally biased region" description="Basic and acidic residues" evidence="1">
    <location>
        <begin position="18"/>
        <end position="27"/>
    </location>
</feature>
<feature type="compositionally biased region" description="Polar residues" evidence="1">
    <location>
        <begin position="59"/>
        <end position="70"/>
    </location>
</feature>
<comment type="caution">
    <text evidence="2">The sequence shown here is derived from an EMBL/GenBank/DDBJ whole genome shotgun (WGS) entry which is preliminary data.</text>
</comment>
<dbReference type="EMBL" id="JAZGQO010000018">
    <property type="protein sequence ID" value="KAK6167692.1"/>
    <property type="molecule type" value="Genomic_DNA"/>
</dbReference>
<organism evidence="2 3">
    <name type="scientific">Patella caerulea</name>
    <name type="common">Rayed Mediterranean limpet</name>
    <dbReference type="NCBI Taxonomy" id="87958"/>
    <lineage>
        <taxon>Eukaryota</taxon>
        <taxon>Metazoa</taxon>
        <taxon>Spiralia</taxon>
        <taxon>Lophotrochozoa</taxon>
        <taxon>Mollusca</taxon>
        <taxon>Gastropoda</taxon>
        <taxon>Patellogastropoda</taxon>
        <taxon>Patelloidea</taxon>
        <taxon>Patellidae</taxon>
        <taxon>Patella</taxon>
    </lineage>
</organism>
<feature type="region of interest" description="Disordered" evidence="1">
    <location>
        <begin position="1"/>
        <end position="78"/>
    </location>
</feature>
<reference evidence="2 3" key="1">
    <citation type="submission" date="2024-01" db="EMBL/GenBank/DDBJ databases">
        <title>The genome of the rayed Mediterranean limpet Patella caerulea (Linnaeus, 1758).</title>
        <authorList>
            <person name="Anh-Thu Weber A."/>
            <person name="Halstead-Nussloch G."/>
        </authorList>
    </citation>
    <scope>NUCLEOTIDE SEQUENCE [LARGE SCALE GENOMIC DNA]</scope>
    <source>
        <strain evidence="2">AATW-2023a</strain>
        <tissue evidence="2">Whole specimen</tissue>
    </source>
</reference>
<evidence type="ECO:0000313" key="3">
    <source>
        <dbReference type="Proteomes" id="UP001347796"/>
    </source>
</evidence>
<sequence>MPKHDKPASGHAKRLKRAAKEDAEGHKVKLSKWFHPTTTELNPGPSDDVRPVPCVIRTGTESPNQPSTSTNEDRSFQSADLPVIDDCELTTLAVDQVLQTPDAGVVFK</sequence>
<evidence type="ECO:0000313" key="2">
    <source>
        <dbReference type="EMBL" id="KAK6167692.1"/>
    </source>
</evidence>
<dbReference type="Proteomes" id="UP001347796">
    <property type="component" value="Unassembled WGS sequence"/>
</dbReference>
<evidence type="ECO:0000256" key="1">
    <source>
        <dbReference type="SAM" id="MobiDB-lite"/>
    </source>
</evidence>
<proteinExistence type="predicted"/>